<dbReference type="EMBL" id="JAVDKS010000004">
    <property type="protein sequence ID" value="MDQ2256568.1"/>
    <property type="molecule type" value="Genomic_DNA"/>
</dbReference>
<sequence>MDDLYTMPVLLFFYLLVFKESVDPDSSQIEQIRHTELLQAIWLSTGNIKKEDIPKFSIYELDSLNIISNKTLAEQHAEREKKIAEQQKANMLNWMGVKPHGKQQ</sequence>
<evidence type="ECO:0000313" key="1">
    <source>
        <dbReference type="EMBL" id="MDQ2256568.1"/>
    </source>
</evidence>
<protein>
    <submittedName>
        <fullName evidence="1">Uncharacterized protein</fullName>
    </submittedName>
</protein>
<dbReference type="RefSeq" id="WP_063417768.1">
    <property type="nucleotide sequence ID" value="NZ_JAVDKR010000001.1"/>
</dbReference>
<dbReference type="Proteomes" id="UP001225042">
    <property type="component" value="Unassembled WGS sequence"/>
</dbReference>
<dbReference type="AlphaFoldDB" id="A0AAW8H803"/>
<name>A0AAW8H803_9ENTR</name>
<comment type="caution">
    <text evidence="1">The sequence shown here is derived from an EMBL/GenBank/DDBJ whole genome shotgun (WGS) entry which is preliminary data.</text>
</comment>
<accession>A0AAW8H803</accession>
<evidence type="ECO:0000313" key="2">
    <source>
        <dbReference type="Proteomes" id="UP001225042"/>
    </source>
</evidence>
<organism evidence="1 2">
    <name type="scientific">Enterobacter soli</name>
    <dbReference type="NCBI Taxonomy" id="885040"/>
    <lineage>
        <taxon>Bacteria</taxon>
        <taxon>Pseudomonadati</taxon>
        <taxon>Pseudomonadota</taxon>
        <taxon>Gammaproteobacteria</taxon>
        <taxon>Enterobacterales</taxon>
        <taxon>Enterobacteriaceae</taxon>
        <taxon>Enterobacter</taxon>
    </lineage>
</organism>
<reference evidence="1 2" key="1">
    <citation type="submission" date="2023-08" db="EMBL/GenBank/DDBJ databases">
        <authorList>
            <person name="Dale J."/>
        </authorList>
    </citation>
    <scope>NUCLEOTIDE SEQUENCE [LARGE SCALE GENOMIC DNA]</scope>
    <source>
        <strain evidence="1 2">2023EL-00788</strain>
    </source>
</reference>
<gene>
    <name evidence="1" type="ORF">RBJ67_10485</name>
</gene>
<keyword evidence="2" id="KW-1185">Reference proteome</keyword>
<proteinExistence type="predicted"/>